<gene>
    <name evidence="1" type="ORF">AFULGI_00019580</name>
</gene>
<dbReference type="HOGENOM" id="CLU_3408310_0_0_2"/>
<organism evidence="1 2">
    <name type="scientific">Archaeoglobus fulgidus DSM 8774</name>
    <dbReference type="NCBI Taxonomy" id="1344584"/>
    <lineage>
        <taxon>Archaea</taxon>
        <taxon>Methanobacteriati</taxon>
        <taxon>Methanobacteriota</taxon>
        <taxon>Archaeoglobi</taxon>
        <taxon>Archaeoglobales</taxon>
        <taxon>Archaeoglobaceae</taxon>
        <taxon>Archaeoglobus</taxon>
    </lineage>
</organism>
<name>A0A075WHP9_ARCFL</name>
<sequence>MKYNLLFDLIKKAGIIEVWDIYKAISKIL</sequence>
<dbReference type="KEGG" id="afg:AFULGI_00019580"/>
<evidence type="ECO:0000313" key="1">
    <source>
        <dbReference type="EMBL" id="AIG98709.1"/>
    </source>
</evidence>
<evidence type="ECO:0000313" key="2">
    <source>
        <dbReference type="Proteomes" id="UP000028501"/>
    </source>
</evidence>
<proteinExistence type="predicted"/>
<dbReference type="Proteomes" id="UP000028501">
    <property type="component" value="Chromosome"/>
</dbReference>
<reference evidence="1 2" key="1">
    <citation type="submission" date="2013-07" db="EMBL/GenBank/DDBJ databases">
        <title>Genome of Archaeoglobus fulgidus.</title>
        <authorList>
            <person name="Fiebig A."/>
            <person name="Birkeland N.-K."/>
        </authorList>
    </citation>
    <scope>NUCLEOTIDE SEQUENCE [LARGE SCALE GENOMIC DNA]</scope>
    <source>
        <strain evidence="1 2">DSM 8774</strain>
    </source>
</reference>
<accession>A0A075WHP9</accession>
<dbReference type="EMBL" id="CP006577">
    <property type="protein sequence ID" value="AIG98709.1"/>
    <property type="molecule type" value="Genomic_DNA"/>
</dbReference>
<protein>
    <submittedName>
        <fullName evidence="1">Uncharacterized protein</fullName>
    </submittedName>
</protein>
<dbReference type="AlphaFoldDB" id="A0A075WHP9"/>